<protein>
    <submittedName>
        <fullName evidence="4">1-acyl-sn-glycerol-3-phosphate acyltransferase</fullName>
        <ecNumber evidence="4">2.3.1.51</ecNumber>
    </submittedName>
</protein>
<evidence type="ECO:0000256" key="2">
    <source>
        <dbReference type="ARBA" id="ARBA00023315"/>
    </source>
</evidence>
<comment type="caution">
    <text evidence="4">The sequence shown here is derived from an EMBL/GenBank/DDBJ whole genome shotgun (WGS) entry which is preliminary data.</text>
</comment>
<dbReference type="Proteomes" id="UP000535890">
    <property type="component" value="Unassembled WGS sequence"/>
</dbReference>
<reference evidence="4 5" key="1">
    <citation type="submission" date="2020-07" db="EMBL/GenBank/DDBJ databases">
        <title>Sequencing the genomes of 1000 actinobacteria strains.</title>
        <authorList>
            <person name="Klenk H.-P."/>
        </authorList>
    </citation>
    <scope>NUCLEOTIDE SEQUENCE [LARGE SCALE GENOMIC DNA]</scope>
    <source>
        <strain evidence="4 5">DSM 45772</strain>
    </source>
</reference>
<dbReference type="PANTHER" id="PTHR10434:SF11">
    <property type="entry name" value="1-ACYL-SN-GLYCEROL-3-PHOSPHATE ACYLTRANSFERASE"/>
    <property type="match status" value="1"/>
</dbReference>
<proteinExistence type="predicted"/>
<dbReference type="AlphaFoldDB" id="A0A7Y9DUW0"/>
<dbReference type="EC" id="2.3.1.51" evidence="4"/>
<accession>A0A7Y9DUW0</accession>
<evidence type="ECO:0000256" key="1">
    <source>
        <dbReference type="ARBA" id="ARBA00022679"/>
    </source>
</evidence>
<dbReference type="PANTHER" id="PTHR10434">
    <property type="entry name" value="1-ACYL-SN-GLYCEROL-3-PHOSPHATE ACYLTRANSFERASE"/>
    <property type="match status" value="1"/>
</dbReference>
<dbReference type="Pfam" id="PF01553">
    <property type="entry name" value="Acyltransferase"/>
    <property type="match status" value="1"/>
</dbReference>
<dbReference type="InterPro" id="IPR002123">
    <property type="entry name" value="Plipid/glycerol_acylTrfase"/>
</dbReference>
<evidence type="ECO:0000259" key="3">
    <source>
        <dbReference type="SMART" id="SM00563"/>
    </source>
</evidence>
<dbReference type="GO" id="GO:0003841">
    <property type="term" value="F:1-acylglycerol-3-phosphate O-acyltransferase activity"/>
    <property type="evidence" value="ECO:0007669"/>
    <property type="project" value="UniProtKB-EC"/>
</dbReference>
<dbReference type="EMBL" id="JACCBN010000001">
    <property type="protein sequence ID" value="NYD35861.1"/>
    <property type="molecule type" value="Genomic_DNA"/>
</dbReference>
<keyword evidence="2 4" id="KW-0012">Acyltransferase</keyword>
<dbReference type="GO" id="GO:0006654">
    <property type="term" value="P:phosphatidic acid biosynthetic process"/>
    <property type="evidence" value="ECO:0007669"/>
    <property type="project" value="TreeGrafter"/>
</dbReference>
<sequence length="238" mass="25910">MRSGEGTAVLYWLMKWVFMGPLMRAAFRPEVRGADHLPRTGGALVASNHLAVLDSFVLPLMVPRRMAFPAKAEYFTTPGPVGTLQRWFFTGMGQVPIERGNGRAARAALDTGIRVLREGRLFGIYPEGTRSPDGRLYKGRTGVARMALEAGVPVVPVAMIGTDRANPVGSRFWRPVKITIAIGRPLDFSRYAGIADDRQVERAITDEVMDAILALSGQEYVDVYASKAKESAGDAEAA</sequence>
<name>A0A7Y9DUW0_9PSEU</name>
<keyword evidence="5" id="KW-1185">Reference proteome</keyword>
<keyword evidence="1 4" id="KW-0808">Transferase</keyword>
<dbReference type="GO" id="GO:0005886">
    <property type="term" value="C:plasma membrane"/>
    <property type="evidence" value="ECO:0007669"/>
    <property type="project" value="TreeGrafter"/>
</dbReference>
<dbReference type="SMART" id="SM00563">
    <property type="entry name" value="PlsC"/>
    <property type="match status" value="1"/>
</dbReference>
<organism evidence="4 5">
    <name type="scientific">Actinomycetospora corticicola</name>
    <dbReference type="NCBI Taxonomy" id="663602"/>
    <lineage>
        <taxon>Bacteria</taxon>
        <taxon>Bacillati</taxon>
        <taxon>Actinomycetota</taxon>
        <taxon>Actinomycetes</taxon>
        <taxon>Pseudonocardiales</taxon>
        <taxon>Pseudonocardiaceae</taxon>
        <taxon>Actinomycetospora</taxon>
    </lineage>
</organism>
<dbReference type="CDD" id="cd07989">
    <property type="entry name" value="LPLAT_AGPAT-like"/>
    <property type="match status" value="1"/>
</dbReference>
<evidence type="ECO:0000313" key="4">
    <source>
        <dbReference type="EMBL" id="NYD35861.1"/>
    </source>
</evidence>
<dbReference type="SUPFAM" id="SSF69593">
    <property type="entry name" value="Glycerol-3-phosphate (1)-acyltransferase"/>
    <property type="match status" value="1"/>
</dbReference>
<gene>
    <name evidence="4" type="ORF">BJ983_001963</name>
</gene>
<evidence type="ECO:0000313" key="5">
    <source>
        <dbReference type="Proteomes" id="UP000535890"/>
    </source>
</evidence>
<feature type="domain" description="Phospholipid/glycerol acyltransferase" evidence="3">
    <location>
        <begin position="43"/>
        <end position="162"/>
    </location>
</feature>